<feature type="domain" description="Integrase zinc-binding" evidence="1">
    <location>
        <begin position="90"/>
        <end position="144"/>
    </location>
</feature>
<dbReference type="InterPro" id="IPR012337">
    <property type="entry name" value="RNaseH-like_sf"/>
</dbReference>
<dbReference type="GO" id="GO:0003676">
    <property type="term" value="F:nucleic acid binding"/>
    <property type="evidence" value="ECO:0007669"/>
    <property type="project" value="InterPro"/>
</dbReference>
<evidence type="ECO:0000259" key="1">
    <source>
        <dbReference type="Pfam" id="PF17921"/>
    </source>
</evidence>
<sequence>MSAMMVKELDLIEQFRDMSLVCEVTPQSVKLGMLKIDNDFLDNIREAQKLDVKLVDLMVGTDQAEDNDYKLDVQGVLRFRGRICIPDDAGMKRVILEESHKSKLSIHPGAMKMYRDLKNLFWWPGMKRDVAQFVYACLTCQKLKVEHQKPANLMQPLEIPEWKWDNISMDFVTGLPNTLRGCDSIWVIVDRLTKSAHFIPITSLFQYRSWQILVLE</sequence>
<reference evidence="2 3" key="1">
    <citation type="submission" date="2023-01" db="EMBL/GenBank/DDBJ databases">
        <authorList>
            <person name="Kreplak J."/>
        </authorList>
    </citation>
    <scope>NUCLEOTIDE SEQUENCE [LARGE SCALE GENOMIC DNA]</scope>
</reference>
<dbReference type="InterPro" id="IPR041588">
    <property type="entry name" value="Integrase_H2C2"/>
</dbReference>
<dbReference type="PANTHER" id="PTHR45835">
    <property type="entry name" value="YALI0A06105P"/>
    <property type="match status" value="1"/>
</dbReference>
<protein>
    <recommendedName>
        <fullName evidence="1">Integrase zinc-binding domain-containing protein</fullName>
    </recommendedName>
</protein>
<keyword evidence="3" id="KW-1185">Reference proteome</keyword>
<dbReference type="AlphaFoldDB" id="A0AAV1BCL1"/>
<dbReference type="PANTHER" id="PTHR45835:SF99">
    <property type="entry name" value="CHROMO DOMAIN-CONTAINING PROTEIN-RELATED"/>
    <property type="match status" value="1"/>
</dbReference>
<dbReference type="InterPro" id="IPR036397">
    <property type="entry name" value="RNaseH_sf"/>
</dbReference>
<gene>
    <name evidence="2" type="ORF">VFH_VI154800</name>
</gene>
<dbReference type="Proteomes" id="UP001157006">
    <property type="component" value="Chromosome 6"/>
</dbReference>
<dbReference type="SUPFAM" id="SSF53098">
    <property type="entry name" value="Ribonuclease H-like"/>
    <property type="match status" value="1"/>
</dbReference>
<dbReference type="EMBL" id="OX451741">
    <property type="protein sequence ID" value="CAI8619104.1"/>
    <property type="molecule type" value="Genomic_DNA"/>
</dbReference>
<dbReference type="Gene3D" id="3.30.420.10">
    <property type="entry name" value="Ribonuclease H-like superfamily/Ribonuclease H"/>
    <property type="match status" value="1"/>
</dbReference>
<evidence type="ECO:0000313" key="3">
    <source>
        <dbReference type="Proteomes" id="UP001157006"/>
    </source>
</evidence>
<proteinExistence type="predicted"/>
<evidence type="ECO:0000313" key="2">
    <source>
        <dbReference type="EMBL" id="CAI8619104.1"/>
    </source>
</evidence>
<name>A0AAV1BCL1_VICFA</name>
<organism evidence="2 3">
    <name type="scientific">Vicia faba</name>
    <name type="common">Broad bean</name>
    <name type="synonym">Faba vulgaris</name>
    <dbReference type="NCBI Taxonomy" id="3906"/>
    <lineage>
        <taxon>Eukaryota</taxon>
        <taxon>Viridiplantae</taxon>
        <taxon>Streptophyta</taxon>
        <taxon>Embryophyta</taxon>
        <taxon>Tracheophyta</taxon>
        <taxon>Spermatophyta</taxon>
        <taxon>Magnoliopsida</taxon>
        <taxon>eudicotyledons</taxon>
        <taxon>Gunneridae</taxon>
        <taxon>Pentapetalae</taxon>
        <taxon>rosids</taxon>
        <taxon>fabids</taxon>
        <taxon>Fabales</taxon>
        <taxon>Fabaceae</taxon>
        <taxon>Papilionoideae</taxon>
        <taxon>50 kb inversion clade</taxon>
        <taxon>NPAAA clade</taxon>
        <taxon>Hologalegina</taxon>
        <taxon>IRL clade</taxon>
        <taxon>Fabeae</taxon>
        <taxon>Vicia</taxon>
    </lineage>
</organism>
<accession>A0AAV1BCL1</accession>
<dbReference type="Pfam" id="PF17921">
    <property type="entry name" value="Integrase_H2C2"/>
    <property type="match status" value="1"/>
</dbReference>
<dbReference type="Gene3D" id="1.10.340.70">
    <property type="match status" value="1"/>
</dbReference>